<dbReference type="InParanoid" id="D0NW00"/>
<keyword evidence="9" id="KW-1185">Reference proteome</keyword>
<name>D0NW00_PHYIT</name>
<organism evidence="8 9">
    <name type="scientific">Phytophthora infestans (strain T30-4)</name>
    <name type="common">Potato late blight agent</name>
    <dbReference type="NCBI Taxonomy" id="403677"/>
    <lineage>
        <taxon>Eukaryota</taxon>
        <taxon>Sar</taxon>
        <taxon>Stramenopiles</taxon>
        <taxon>Oomycota</taxon>
        <taxon>Peronosporomycetes</taxon>
        <taxon>Peronosporales</taxon>
        <taxon>Peronosporaceae</taxon>
        <taxon>Phytophthora</taxon>
    </lineage>
</organism>
<evidence type="ECO:0000259" key="7">
    <source>
        <dbReference type="PROSITE" id="PS51721"/>
    </source>
</evidence>
<dbReference type="InterPro" id="IPR030378">
    <property type="entry name" value="G_CP_dom"/>
</dbReference>
<dbReference type="GO" id="GO:0005525">
    <property type="term" value="F:GTP binding"/>
    <property type="evidence" value="ECO:0007669"/>
    <property type="project" value="UniProtKB-KW"/>
</dbReference>
<dbReference type="KEGG" id="pif:PITG_17404"/>
<dbReference type="OrthoDB" id="444945at2759"/>
<evidence type="ECO:0000256" key="3">
    <source>
        <dbReference type="ARBA" id="ARBA00023134"/>
    </source>
</evidence>
<feature type="compositionally biased region" description="Acidic residues" evidence="6">
    <location>
        <begin position="465"/>
        <end position="484"/>
    </location>
</feature>
<dbReference type="PANTHER" id="PTHR11089:SF30">
    <property type="entry name" value="GUANINE NUCLEOTIDE-BINDING PROTEIN-LIKE 3 HOMOLOG"/>
    <property type="match status" value="1"/>
</dbReference>
<evidence type="ECO:0000256" key="6">
    <source>
        <dbReference type="SAM" id="MobiDB-lite"/>
    </source>
</evidence>
<evidence type="ECO:0000313" key="8">
    <source>
        <dbReference type="EMBL" id="EEY66836.1"/>
    </source>
</evidence>
<accession>D0NW00</accession>
<dbReference type="OMA" id="FKLDGLW"/>
<keyword evidence="3" id="KW-0342">GTP-binding</keyword>
<feature type="region of interest" description="Disordered" evidence="6">
    <location>
        <begin position="458"/>
        <end position="484"/>
    </location>
</feature>
<dbReference type="InterPro" id="IPR050755">
    <property type="entry name" value="TRAFAC_YlqF/YawG_RiboMat"/>
</dbReference>
<proteinExistence type="predicted"/>
<dbReference type="HOGENOM" id="CLU_011106_6_0_1"/>
<dbReference type="SUPFAM" id="SSF52540">
    <property type="entry name" value="P-loop containing nucleoside triphosphate hydrolases"/>
    <property type="match status" value="2"/>
</dbReference>
<dbReference type="VEuPathDB" id="FungiDB:PITG_17404"/>
<evidence type="ECO:0000256" key="5">
    <source>
        <dbReference type="SAM" id="Coils"/>
    </source>
</evidence>
<dbReference type="PANTHER" id="PTHR11089">
    <property type="entry name" value="GTP-BINDING PROTEIN-RELATED"/>
    <property type="match status" value="1"/>
</dbReference>
<dbReference type="Pfam" id="PF01926">
    <property type="entry name" value="MMR_HSR1"/>
    <property type="match status" value="1"/>
</dbReference>
<evidence type="ECO:0000313" key="9">
    <source>
        <dbReference type="Proteomes" id="UP000006643"/>
    </source>
</evidence>
<dbReference type="eggNOG" id="KOG2484">
    <property type="taxonomic scope" value="Eukaryota"/>
</dbReference>
<dbReference type="RefSeq" id="XP_002896723.1">
    <property type="nucleotide sequence ID" value="XM_002896677.1"/>
</dbReference>
<evidence type="ECO:0000256" key="2">
    <source>
        <dbReference type="ARBA" id="ARBA00022741"/>
    </source>
</evidence>
<evidence type="ECO:0000256" key="1">
    <source>
        <dbReference type="ARBA" id="ARBA00004123"/>
    </source>
</evidence>
<gene>
    <name evidence="8" type="ORF">PITG_17404</name>
</gene>
<reference evidence="9" key="1">
    <citation type="journal article" date="2009" name="Nature">
        <title>Genome sequence and analysis of the Irish potato famine pathogen Phytophthora infestans.</title>
        <authorList>
            <consortium name="The Broad Institute Genome Sequencing Platform"/>
            <person name="Haas B.J."/>
            <person name="Kamoun S."/>
            <person name="Zody M.C."/>
            <person name="Jiang R.H."/>
            <person name="Handsaker R.E."/>
            <person name="Cano L.M."/>
            <person name="Grabherr M."/>
            <person name="Kodira C.D."/>
            <person name="Raffaele S."/>
            <person name="Torto-Alalibo T."/>
            <person name="Bozkurt T.O."/>
            <person name="Ah-Fong A.M."/>
            <person name="Alvarado L."/>
            <person name="Anderson V.L."/>
            <person name="Armstrong M.R."/>
            <person name="Avrova A."/>
            <person name="Baxter L."/>
            <person name="Beynon J."/>
            <person name="Boevink P.C."/>
            <person name="Bollmann S.R."/>
            <person name="Bos J.I."/>
            <person name="Bulone V."/>
            <person name="Cai G."/>
            <person name="Cakir C."/>
            <person name="Carrington J.C."/>
            <person name="Chawner M."/>
            <person name="Conti L."/>
            <person name="Costanzo S."/>
            <person name="Ewan R."/>
            <person name="Fahlgren N."/>
            <person name="Fischbach M.A."/>
            <person name="Fugelstad J."/>
            <person name="Gilroy E.M."/>
            <person name="Gnerre S."/>
            <person name="Green P.J."/>
            <person name="Grenville-Briggs L.J."/>
            <person name="Griffith J."/>
            <person name="Grunwald N.J."/>
            <person name="Horn K."/>
            <person name="Horner N.R."/>
            <person name="Hu C.H."/>
            <person name="Huitema E."/>
            <person name="Jeong D.H."/>
            <person name="Jones A.M."/>
            <person name="Jones J.D."/>
            <person name="Jones R.W."/>
            <person name="Karlsson E.K."/>
            <person name="Kunjeti S.G."/>
            <person name="Lamour K."/>
            <person name="Liu Z."/>
            <person name="Ma L."/>
            <person name="Maclean D."/>
            <person name="Chibucos M.C."/>
            <person name="McDonald H."/>
            <person name="McWalters J."/>
            <person name="Meijer H.J."/>
            <person name="Morgan W."/>
            <person name="Morris P.F."/>
            <person name="Munro C.A."/>
            <person name="O'Neill K."/>
            <person name="Ospina-Giraldo M."/>
            <person name="Pinzon A."/>
            <person name="Pritchard L."/>
            <person name="Ramsahoye B."/>
            <person name="Ren Q."/>
            <person name="Restrepo S."/>
            <person name="Roy S."/>
            <person name="Sadanandom A."/>
            <person name="Savidor A."/>
            <person name="Schornack S."/>
            <person name="Schwartz D.C."/>
            <person name="Schumann U.D."/>
            <person name="Schwessinger B."/>
            <person name="Seyer L."/>
            <person name="Sharpe T."/>
            <person name="Silvar C."/>
            <person name="Song J."/>
            <person name="Studholme D.J."/>
            <person name="Sykes S."/>
            <person name="Thines M."/>
            <person name="van de Vondervoort P.J."/>
            <person name="Phuntumart V."/>
            <person name="Wawra S."/>
            <person name="Weide R."/>
            <person name="Win J."/>
            <person name="Young C."/>
            <person name="Zhou S."/>
            <person name="Fry W."/>
            <person name="Meyers B.C."/>
            <person name="van West P."/>
            <person name="Ristaino J."/>
            <person name="Govers F."/>
            <person name="Birch P.R."/>
            <person name="Whisson S.C."/>
            <person name="Judelson H.S."/>
            <person name="Nusbaum C."/>
        </authorList>
    </citation>
    <scope>NUCLEOTIDE SEQUENCE [LARGE SCALE GENOMIC DNA]</scope>
    <source>
        <strain evidence="9">T30-4</strain>
    </source>
</reference>
<feature type="compositionally biased region" description="Basic and acidic residues" evidence="6">
    <location>
        <begin position="27"/>
        <end position="37"/>
    </location>
</feature>
<dbReference type="PROSITE" id="PS51721">
    <property type="entry name" value="G_CP"/>
    <property type="match status" value="1"/>
</dbReference>
<keyword evidence="5" id="KW-0175">Coiled coil</keyword>
<dbReference type="STRING" id="403677.D0NW00"/>
<feature type="region of interest" description="Disordered" evidence="6">
    <location>
        <begin position="1"/>
        <end position="51"/>
    </location>
</feature>
<dbReference type="InterPro" id="IPR006073">
    <property type="entry name" value="GTP-bd"/>
</dbReference>
<dbReference type="InterPro" id="IPR027417">
    <property type="entry name" value="P-loop_NTPase"/>
</dbReference>
<keyword evidence="2" id="KW-0547">Nucleotide-binding</keyword>
<dbReference type="Gene3D" id="3.40.50.300">
    <property type="entry name" value="P-loop containing nucleotide triphosphate hydrolases"/>
    <property type="match status" value="1"/>
</dbReference>
<feature type="domain" description="CP-type G" evidence="7">
    <location>
        <begin position="113"/>
        <end position="300"/>
    </location>
</feature>
<dbReference type="GeneID" id="9471437"/>
<dbReference type="Proteomes" id="UP000006643">
    <property type="component" value="Unassembled WGS sequence"/>
</dbReference>
<comment type="subcellular location">
    <subcellularLocation>
        <location evidence="1">Nucleus</location>
    </subcellularLocation>
</comment>
<dbReference type="InterPro" id="IPR014813">
    <property type="entry name" value="Gnl3_N_dom"/>
</dbReference>
<dbReference type="AlphaFoldDB" id="D0NW00"/>
<feature type="compositionally biased region" description="Basic residues" evidence="6">
    <location>
        <begin position="1"/>
        <end position="26"/>
    </location>
</feature>
<dbReference type="Pfam" id="PF08701">
    <property type="entry name" value="GN3L_Grn1"/>
    <property type="match status" value="1"/>
</dbReference>
<keyword evidence="4" id="KW-0539">Nucleus</keyword>
<sequence length="589" mass="65386">MVKKKGKSKRLSLHKKYKIARKVREHKRQERKTEKLNQHKKKKDPGIPNNWPFKEELLLQVEQARLAEIDAQRQAQQQRKEDKKKAKQLAKLQRNLANDVAHVTPLSVEMQAKKDLKHAVQAADVVLVVLDARDPQGSRSLSLEDGLVAKGQKKIVLVLNKIDLVSAETAQKWVTYLRRFHPTIPVRALNAKISESSKKTRQEKGHKALYDRQQEISGMRDNGEVQPLRVFLDGLADKTDEPISVAVVGYPNVGKSTLINSIKRRQMVNVSSIPQSTKTAQEVHYGEKILLVDCPALDPDYSDESSAIMRHGIAGVFVEDPVPVVKSVIERGDAMNLMQTLQIPVFRNHEEFLAKLAIKRNMLRKGGDPDVLMVARTFLQNLGKGVYSPSCLPPAKSKSRFELPAWYKKLELSKLADAETLLFSSNPTGHKRVLTFKAAPVSHAAGETTEYDLVMGQLPENDGLTSDEDEDGDANMDEEEEETIGDGEALKPIFEGYTVHLILDEQIDTTPDHLYVPETLPNVPIGAVDSSRLNSISGVADLFTACDVVGVNIPSIFTVGTAATDAVTLVAHPTSGCAAAKQRHRSRFV</sequence>
<feature type="coiled-coil region" evidence="5">
    <location>
        <begin position="59"/>
        <end position="95"/>
    </location>
</feature>
<dbReference type="EMBL" id="DS028171">
    <property type="protein sequence ID" value="EEY66836.1"/>
    <property type="molecule type" value="Genomic_DNA"/>
</dbReference>
<protein>
    <submittedName>
        <fullName evidence="8">Guanine nucleotide-binding protein</fullName>
    </submittedName>
</protein>
<dbReference type="GO" id="GO:0005730">
    <property type="term" value="C:nucleolus"/>
    <property type="evidence" value="ECO:0007669"/>
    <property type="project" value="TreeGrafter"/>
</dbReference>
<evidence type="ECO:0000256" key="4">
    <source>
        <dbReference type="ARBA" id="ARBA00023242"/>
    </source>
</evidence>